<feature type="domain" description="ABC transmembrane type-1" evidence="12">
    <location>
        <begin position="730"/>
        <end position="1019"/>
    </location>
</feature>
<dbReference type="SMART" id="SM00382">
    <property type="entry name" value="AAA"/>
    <property type="match status" value="2"/>
</dbReference>
<evidence type="ECO:0000256" key="1">
    <source>
        <dbReference type="ARBA" id="ARBA00004141"/>
    </source>
</evidence>
<accession>A0A1V6RVM7</accession>
<evidence type="ECO:0000256" key="3">
    <source>
        <dbReference type="ARBA" id="ARBA00022448"/>
    </source>
</evidence>
<feature type="transmembrane region" description="Helical" evidence="10">
    <location>
        <begin position="954"/>
        <end position="978"/>
    </location>
</feature>
<feature type="transmembrane region" description="Helical" evidence="10">
    <location>
        <begin position="206"/>
        <end position="227"/>
    </location>
</feature>
<dbReference type="CDD" id="cd18578">
    <property type="entry name" value="ABC_6TM_Pgp_ABCB1_D2_like"/>
    <property type="match status" value="1"/>
</dbReference>
<dbReference type="EMBL" id="MDYP01000021">
    <property type="protein sequence ID" value="OQE05815.1"/>
    <property type="molecule type" value="Genomic_DNA"/>
</dbReference>
<evidence type="ECO:0000259" key="11">
    <source>
        <dbReference type="PROSITE" id="PS50893"/>
    </source>
</evidence>
<feature type="transmembrane region" description="Helical" evidence="10">
    <location>
        <begin position="876"/>
        <end position="897"/>
    </location>
</feature>
<dbReference type="Proteomes" id="UP000191518">
    <property type="component" value="Unassembled WGS sequence"/>
</dbReference>
<feature type="transmembrane region" description="Helical" evidence="10">
    <location>
        <begin position="233"/>
        <end position="253"/>
    </location>
</feature>
<dbReference type="InterPro" id="IPR039421">
    <property type="entry name" value="Type_1_exporter"/>
</dbReference>
<dbReference type="InterPro" id="IPR017871">
    <property type="entry name" value="ABC_transporter-like_CS"/>
</dbReference>
<comment type="similarity">
    <text evidence="2">Belongs to the ABC transporter superfamily. ABCB family. Multidrug resistance exporter (TC 3.A.1.201) subfamily.</text>
</comment>
<feature type="transmembrane region" description="Helical" evidence="10">
    <location>
        <begin position="80"/>
        <end position="104"/>
    </location>
</feature>
<dbReference type="STRING" id="29845.A0A1V6RVM7"/>
<comment type="caution">
    <text evidence="13">The sequence shown here is derived from an EMBL/GenBank/DDBJ whole genome shotgun (WGS) entry which is preliminary data.</text>
</comment>
<dbReference type="PROSITE" id="PS50929">
    <property type="entry name" value="ABC_TM1F"/>
    <property type="match status" value="2"/>
</dbReference>
<keyword evidence="14" id="KW-1185">Reference proteome</keyword>
<proteinExistence type="inferred from homology"/>
<keyword evidence="3" id="KW-0813">Transport</keyword>
<sequence>MLTSTSLIFIGYSIYSQILSTLSAGTVWWGKVPVCFTMTEEEEHSASRPEEVRIIHRQLHIPTVEASFLSLFKYATVSDLAIIAVSTLCALAAGAIIPLPPIIFGRLSYIFAGLDGDSSAPNSSHLISHYSLFFVYIAIGALVVWFVSIAGFSYTGSRVASQIKVRYMESILRQNIAFFDDVGTGQMLAELGADLNIIQDAVSYKLSLTLSAVGTLMATYIVSFALYWKLTFILTWSLFLSLALLYAGNRIAVHYSVRSMEAQATGSSIAEEALGSIRSTTALGLQPTLVDSYDRCLGISQTAGFTLKALMGTMVAITVGTGYLNVALAFWQGSRFLVDKQTSFMAVVAITLITKSAAFCVLGVGQNAETFTNAAAAARRVFQIIRRESPIDSTASSGDTLEEIHGDIEIHNVKHVYPTRPNVVITEELSLSFPAGKTTAVVGPSGSGKSTISKLLLRFYEPLQGQITLDGHDTKNLNVRWLRQQLRLVNQEPSLFDTTIQENIEYGFIGTQLEHLPAEEKQIRIEQAARIACAHDFITALPQGYQTMTGTKGSKLSGGQKQRIAIARALVAQPKILILDEATSALDTKTEASVQAALKESSKSRTTVVVAHRLSTVREADNIVVLKAGKLAEQGTHSELMQQRGEYFQLVEAQQSSEDEETSDDKPELVGVYDSTTSLAAVKQEAFTEVKLLDNSTDDSNAVHNTEHASLFSMARFVLSLNAQEWKWIVIGLISSVIAGLEEPASAVLFGKAVVAIAQPLDKPNNIRSDAAFWAWMFFLLAMVMMIVFSIQGSVFAFCSERLVRRARKLALAQMLRQEIAFFDEKGNTAAALSSFLSTEAADLAGVSGGTLGMILIGISTLVSALVVGLAFGWKLALVCSSVIPVLIASGFIGIWASSEFERLNEKYTRASAEYAGEAMGAIQTVALLTRETQVLESYESKVKASSREGTKAIVKASLVLALGRATVNACMALGFWYGGSLILSGEYTLLQFVVVYSSIITSAYSAGMVFSFTPNISKARRSAAGLQALLQRKSAINPDNSDGQKLETPPKGQIDFRNVSFTYPTRPGHLVLQDISLSISPGSRVALVGHTGCGKSTIISLVERFYDPSRGGIFLDGQPISSFCLADYRRCIGLVNQEPTMLRGSIKMNLTAGQGNGITDVDIENACKQANIYDFICSLPDGFNTVVGNRGDQLSGGQRQRLALARALVRNPTILLLDEATSAVDAQSEALIQEALDRAARGRTTITIAHRLSTVRSADVIYVLDQGNIVEYGTHGQLIERRGKYFEMFNASADSP</sequence>
<dbReference type="InterPro" id="IPR003439">
    <property type="entry name" value="ABC_transporter-like_ATP-bd"/>
</dbReference>
<dbReference type="GO" id="GO:0005743">
    <property type="term" value="C:mitochondrial inner membrane"/>
    <property type="evidence" value="ECO:0007669"/>
    <property type="project" value="TreeGrafter"/>
</dbReference>
<dbReference type="Gene3D" id="1.20.1560.10">
    <property type="entry name" value="ABC transporter type 1, transmembrane domain"/>
    <property type="match status" value="2"/>
</dbReference>
<evidence type="ECO:0000256" key="6">
    <source>
        <dbReference type="ARBA" id="ARBA00022741"/>
    </source>
</evidence>
<evidence type="ECO:0000313" key="13">
    <source>
        <dbReference type="EMBL" id="OQE05815.1"/>
    </source>
</evidence>
<dbReference type="PANTHER" id="PTHR43394:SF11">
    <property type="entry name" value="ATP-BINDING CASSETTE TRANSPORTER"/>
    <property type="match status" value="1"/>
</dbReference>
<feature type="transmembrane region" description="Helical" evidence="10">
    <location>
        <begin position="844"/>
        <end position="870"/>
    </location>
</feature>
<keyword evidence="9 10" id="KW-0472">Membrane</keyword>
<dbReference type="PROSITE" id="PS00211">
    <property type="entry name" value="ABC_TRANSPORTER_1"/>
    <property type="match status" value="2"/>
</dbReference>
<protein>
    <recommendedName>
        <fullName evidence="15">ABC transporter</fullName>
    </recommendedName>
</protein>
<keyword evidence="8 10" id="KW-1133">Transmembrane helix</keyword>
<dbReference type="InterPro" id="IPR011527">
    <property type="entry name" value="ABC1_TM_dom"/>
</dbReference>
<feature type="transmembrane region" description="Helical" evidence="10">
    <location>
        <begin position="773"/>
        <end position="799"/>
    </location>
</feature>
<evidence type="ECO:0000256" key="8">
    <source>
        <dbReference type="ARBA" id="ARBA00022989"/>
    </source>
</evidence>
<dbReference type="InterPro" id="IPR003593">
    <property type="entry name" value="AAA+_ATPase"/>
</dbReference>
<dbReference type="CDD" id="cd18577">
    <property type="entry name" value="ABC_6TM_Pgp_ABCB1_D1_like"/>
    <property type="match status" value="1"/>
</dbReference>
<dbReference type="SUPFAM" id="SSF90123">
    <property type="entry name" value="ABC transporter transmembrane region"/>
    <property type="match status" value="2"/>
</dbReference>
<dbReference type="FunFam" id="3.40.50.300:FF:000913">
    <property type="entry name" value="ABC multidrug transporter SitT"/>
    <property type="match status" value="1"/>
</dbReference>
<evidence type="ECO:0000256" key="10">
    <source>
        <dbReference type="SAM" id="Phobius"/>
    </source>
</evidence>
<dbReference type="GO" id="GO:0016887">
    <property type="term" value="F:ATP hydrolysis activity"/>
    <property type="evidence" value="ECO:0007669"/>
    <property type="project" value="InterPro"/>
</dbReference>
<evidence type="ECO:0000256" key="7">
    <source>
        <dbReference type="ARBA" id="ARBA00022840"/>
    </source>
</evidence>
<feature type="transmembrane region" description="Helical" evidence="10">
    <location>
        <begin position="6"/>
        <end position="29"/>
    </location>
</feature>
<dbReference type="GO" id="GO:0005524">
    <property type="term" value="F:ATP binding"/>
    <property type="evidence" value="ECO:0007669"/>
    <property type="project" value="UniProtKB-KW"/>
</dbReference>
<dbReference type="Gene3D" id="3.40.50.300">
    <property type="entry name" value="P-loop containing nucleotide triphosphate hydrolases"/>
    <property type="match status" value="2"/>
</dbReference>
<dbReference type="FunFam" id="3.40.50.300:FF:000205">
    <property type="entry name" value="ABC transporter B family member 4"/>
    <property type="match status" value="1"/>
</dbReference>
<gene>
    <name evidence="13" type="ORF">PENVUL_c021G01256</name>
</gene>
<dbReference type="PANTHER" id="PTHR43394">
    <property type="entry name" value="ATP-DEPENDENT PERMEASE MDL1, MITOCHONDRIAL"/>
    <property type="match status" value="1"/>
</dbReference>
<evidence type="ECO:0000256" key="9">
    <source>
        <dbReference type="ARBA" id="ARBA00023136"/>
    </source>
</evidence>
<keyword evidence="6" id="KW-0547">Nucleotide-binding</keyword>
<feature type="transmembrane region" description="Helical" evidence="10">
    <location>
        <begin position="309"/>
        <end position="331"/>
    </location>
</feature>
<evidence type="ECO:0000256" key="5">
    <source>
        <dbReference type="ARBA" id="ARBA00022737"/>
    </source>
</evidence>
<reference evidence="14" key="1">
    <citation type="journal article" date="2017" name="Nat. Microbiol.">
        <title>Global analysis of biosynthetic gene clusters reveals vast potential of secondary metabolite production in Penicillium species.</title>
        <authorList>
            <person name="Nielsen J.C."/>
            <person name="Grijseels S."/>
            <person name="Prigent S."/>
            <person name="Ji B."/>
            <person name="Dainat J."/>
            <person name="Nielsen K.F."/>
            <person name="Frisvad J.C."/>
            <person name="Workman M."/>
            <person name="Nielsen J."/>
        </authorList>
    </citation>
    <scope>NUCLEOTIDE SEQUENCE [LARGE SCALE GENOMIC DNA]</scope>
    <source>
        <strain evidence="14">IBT 29486</strain>
    </source>
</reference>
<feature type="transmembrane region" description="Helical" evidence="10">
    <location>
        <begin position="133"/>
        <end position="154"/>
    </location>
</feature>
<keyword evidence="4 10" id="KW-0812">Transmembrane</keyword>
<evidence type="ECO:0000259" key="12">
    <source>
        <dbReference type="PROSITE" id="PS50929"/>
    </source>
</evidence>
<dbReference type="Pfam" id="PF00005">
    <property type="entry name" value="ABC_tran"/>
    <property type="match status" value="2"/>
</dbReference>
<name>A0A1V6RVM7_9EURO</name>
<dbReference type="InterPro" id="IPR027417">
    <property type="entry name" value="P-loop_NTPase"/>
</dbReference>
<feature type="transmembrane region" description="Helical" evidence="10">
    <location>
        <begin position="990"/>
        <end position="1013"/>
    </location>
</feature>
<dbReference type="CDD" id="cd03249">
    <property type="entry name" value="ABC_MTABC3_MDL1_MDL2"/>
    <property type="match status" value="2"/>
</dbReference>
<comment type="subcellular location">
    <subcellularLocation>
        <location evidence="1">Membrane</location>
        <topology evidence="1">Multi-pass membrane protein</topology>
    </subcellularLocation>
</comment>
<dbReference type="PROSITE" id="PS50893">
    <property type="entry name" value="ABC_TRANSPORTER_2"/>
    <property type="match status" value="2"/>
</dbReference>
<dbReference type="GO" id="GO:0015421">
    <property type="term" value="F:ABC-type oligopeptide transporter activity"/>
    <property type="evidence" value="ECO:0007669"/>
    <property type="project" value="TreeGrafter"/>
</dbReference>
<feature type="domain" description="ABC transporter" evidence="11">
    <location>
        <begin position="408"/>
        <end position="653"/>
    </location>
</feature>
<evidence type="ECO:0000256" key="4">
    <source>
        <dbReference type="ARBA" id="ARBA00022692"/>
    </source>
</evidence>
<keyword evidence="5" id="KW-0677">Repeat</keyword>
<dbReference type="InterPro" id="IPR036640">
    <property type="entry name" value="ABC1_TM_sf"/>
</dbReference>
<dbReference type="GO" id="GO:0090374">
    <property type="term" value="P:oligopeptide export from mitochondrion"/>
    <property type="evidence" value="ECO:0007669"/>
    <property type="project" value="TreeGrafter"/>
</dbReference>
<dbReference type="SUPFAM" id="SSF52540">
    <property type="entry name" value="P-loop containing nucleoside triphosphate hydrolases"/>
    <property type="match status" value="2"/>
</dbReference>
<evidence type="ECO:0000313" key="14">
    <source>
        <dbReference type="Proteomes" id="UP000191518"/>
    </source>
</evidence>
<dbReference type="Pfam" id="PF00664">
    <property type="entry name" value="ABC_membrane"/>
    <property type="match status" value="2"/>
</dbReference>
<organism evidence="13 14">
    <name type="scientific">Penicillium vulpinum</name>
    <dbReference type="NCBI Taxonomy" id="29845"/>
    <lineage>
        <taxon>Eukaryota</taxon>
        <taxon>Fungi</taxon>
        <taxon>Dikarya</taxon>
        <taxon>Ascomycota</taxon>
        <taxon>Pezizomycotina</taxon>
        <taxon>Eurotiomycetes</taxon>
        <taxon>Eurotiomycetidae</taxon>
        <taxon>Eurotiales</taxon>
        <taxon>Aspergillaceae</taxon>
        <taxon>Penicillium</taxon>
    </lineage>
</organism>
<feature type="domain" description="ABC transmembrane type-1" evidence="12">
    <location>
        <begin position="84"/>
        <end position="373"/>
    </location>
</feature>
<evidence type="ECO:0000256" key="2">
    <source>
        <dbReference type="ARBA" id="ARBA00007577"/>
    </source>
</evidence>
<evidence type="ECO:0008006" key="15">
    <source>
        <dbReference type="Google" id="ProtNLM"/>
    </source>
</evidence>
<feature type="domain" description="ABC transporter" evidence="11">
    <location>
        <begin position="1055"/>
        <end position="1292"/>
    </location>
</feature>
<keyword evidence="7" id="KW-0067">ATP-binding</keyword>